<protein>
    <submittedName>
        <fullName evidence="4">Myrcene synthase, chloroplastic-like</fullName>
    </submittedName>
</protein>
<dbReference type="PANTHER" id="PTHR31225:SF9">
    <property type="entry name" value="TERPENE SYNTHASE 10"/>
    <property type="match status" value="1"/>
</dbReference>
<dbReference type="AlphaFoldDB" id="A0A6J1EQG5"/>
<sequence>MNHSITRFSFICPTDKVSSVARVSNQTIVRRSGNYKPSIWKHEYIESLSSQFKEEIYVKRFNQLKEEVGELMNQIIDDPLKQLELIDTLQRLGISYHFENEIKNVLQRTYEKSNESDDLEKNNLYATSLKFRLLRQHGFNVSEG</sequence>
<evidence type="ECO:0000256" key="1">
    <source>
        <dbReference type="ARBA" id="ARBA00022842"/>
    </source>
</evidence>
<name>A0A6J1EQG5_CUCMO</name>
<dbReference type="Proteomes" id="UP000504609">
    <property type="component" value="Unplaced"/>
</dbReference>
<keyword evidence="1" id="KW-0460">Magnesium</keyword>
<dbReference type="Pfam" id="PF01397">
    <property type="entry name" value="Terpene_synth"/>
    <property type="match status" value="1"/>
</dbReference>
<dbReference type="InterPro" id="IPR008930">
    <property type="entry name" value="Terpenoid_cyclase/PrenylTrfase"/>
</dbReference>
<dbReference type="GeneID" id="111434913"/>
<dbReference type="RefSeq" id="XP_022928010.1">
    <property type="nucleotide sequence ID" value="XM_023072242.1"/>
</dbReference>
<keyword evidence="3" id="KW-1185">Reference proteome</keyword>
<evidence type="ECO:0000313" key="4">
    <source>
        <dbReference type="RefSeq" id="XP_022928010.1"/>
    </source>
</evidence>
<dbReference type="PANTHER" id="PTHR31225">
    <property type="entry name" value="OS04G0344100 PROTEIN-RELATED"/>
    <property type="match status" value="1"/>
</dbReference>
<feature type="domain" description="Terpene synthase N-terminal" evidence="2">
    <location>
        <begin position="39"/>
        <end position="143"/>
    </location>
</feature>
<accession>A0A6J1EQG5</accession>
<dbReference type="SUPFAM" id="SSF48239">
    <property type="entry name" value="Terpenoid cyclases/Protein prenyltransferases"/>
    <property type="match status" value="1"/>
</dbReference>
<dbReference type="InterPro" id="IPR050148">
    <property type="entry name" value="Terpene_synthase-like"/>
</dbReference>
<dbReference type="InterPro" id="IPR001906">
    <property type="entry name" value="Terpene_synth_N"/>
</dbReference>
<reference evidence="4" key="1">
    <citation type="submission" date="2025-08" db="UniProtKB">
        <authorList>
            <consortium name="RefSeq"/>
        </authorList>
    </citation>
    <scope>IDENTIFICATION</scope>
    <source>
        <tissue evidence="4">Young leaves</tissue>
    </source>
</reference>
<organism evidence="3 4">
    <name type="scientific">Cucurbita moschata</name>
    <name type="common">Winter crookneck squash</name>
    <name type="synonym">Cucurbita pepo var. moschata</name>
    <dbReference type="NCBI Taxonomy" id="3662"/>
    <lineage>
        <taxon>Eukaryota</taxon>
        <taxon>Viridiplantae</taxon>
        <taxon>Streptophyta</taxon>
        <taxon>Embryophyta</taxon>
        <taxon>Tracheophyta</taxon>
        <taxon>Spermatophyta</taxon>
        <taxon>Magnoliopsida</taxon>
        <taxon>eudicotyledons</taxon>
        <taxon>Gunneridae</taxon>
        <taxon>Pentapetalae</taxon>
        <taxon>rosids</taxon>
        <taxon>fabids</taxon>
        <taxon>Cucurbitales</taxon>
        <taxon>Cucurbitaceae</taxon>
        <taxon>Cucurbiteae</taxon>
        <taxon>Cucurbita</taxon>
    </lineage>
</organism>
<gene>
    <name evidence="4" type="primary">LOC111434913</name>
</gene>
<dbReference type="InterPro" id="IPR036965">
    <property type="entry name" value="Terpene_synth_N_sf"/>
</dbReference>
<dbReference type="Gene3D" id="1.50.10.130">
    <property type="entry name" value="Terpene synthase, N-terminal domain"/>
    <property type="match status" value="1"/>
</dbReference>
<evidence type="ECO:0000259" key="2">
    <source>
        <dbReference type="Pfam" id="PF01397"/>
    </source>
</evidence>
<evidence type="ECO:0000313" key="3">
    <source>
        <dbReference type="Proteomes" id="UP000504609"/>
    </source>
</evidence>
<dbReference type="GO" id="GO:0010333">
    <property type="term" value="F:terpene synthase activity"/>
    <property type="evidence" value="ECO:0007669"/>
    <property type="project" value="InterPro"/>
</dbReference>
<proteinExistence type="predicted"/>
<dbReference type="KEGG" id="cmos:111434913"/>
<dbReference type="GO" id="GO:0016114">
    <property type="term" value="P:terpenoid biosynthetic process"/>
    <property type="evidence" value="ECO:0007669"/>
    <property type="project" value="InterPro"/>
</dbReference>